<dbReference type="EMBL" id="UINC01177309">
    <property type="protein sequence ID" value="SVD84877.1"/>
    <property type="molecule type" value="Genomic_DNA"/>
</dbReference>
<sequence>QDVQWISWSMAKSFISALAGVAIEEGFINSVDDPISHYVHSLTGSAYDGVRIKEVLQMSSGARWSEDYSNPDADVHKLAAVMAGAVTLESFVSSMQGETEPGTVCQYNSADTQALGLLLNYATGRSVTDYMKEKLFDPLGMEATGYWLLDGAGMELALGGLNLTARDFAKIGELYRNKGQWNGQQIVSKNWVDISVKPSADHLQAGRVIVGGHIFPFGYGYQWWVPEGDIGEFAAIGVYNQFIFVDPSRDAVIVKLSANRAY</sequence>
<dbReference type="InterPro" id="IPR050789">
    <property type="entry name" value="Diverse_Enzym_Activities"/>
</dbReference>
<proteinExistence type="predicted"/>
<dbReference type="Pfam" id="PF00144">
    <property type="entry name" value="Beta-lactamase"/>
    <property type="match status" value="1"/>
</dbReference>
<dbReference type="AlphaFoldDB" id="A0A382YNI4"/>
<reference evidence="2" key="1">
    <citation type="submission" date="2018-05" db="EMBL/GenBank/DDBJ databases">
        <authorList>
            <person name="Lanie J.A."/>
            <person name="Ng W.-L."/>
            <person name="Kazmierczak K.M."/>
            <person name="Andrzejewski T.M."/>
            <person name="Davidsen T.M."/>
            <person name="Wayne K.J."/>
            <person name="Tettelin H."/>
            <person name="Glass J.I."/>
            <person name="Rusch D."/>
            <person name="Podicherti R."/>
            <person name="Tsui H.-C.T."/>
            <person name="Winkler M.E."/>
        </authorList>
    </citation>
    <scope>NUCLEOTIDE SEQUENCE</scope>
</reference>
<name>A0A382YNI4_9ZZZZ</name>
<dbReference type="PANTHER" id="PTHR43283">
    <property type="entry name" value="BETA-LACTAMASE-RELATED"/>
    <property type="match status" value="1"/>
</dbReference>
<dbReference type="Gene3D" id="3.40.710.10">
    <property type="entry name" value="DD-peptidase/beta-lactamase superfamily"/>
    <property type="match status" value="1"/>
</dbReference>
<accession>A0A382YNI4</accession>
<dbReference type="PANTHER" id="PTHR43283:SF14">
    <property type="entry name" value="BLL8153 PROTEIN"/>
    <property type="match status" value="1"/>
</dbReference>
<dbReference type="InterPro" id="IPR001466">
    <property type="entry name" value="Beta-lactam-related"/>
</dbReference>
<gene>
    <name evidence="2" type="ORF">METZ01_LOCUS437731</name>
</gene>
<dbReference type="SUPFAM" id="SSF56601">
    <property type="entry name" value="beta-lactamase/transpeptidase-like"/>
    <property type="match status" value="1"/>
</dbReference>
<organism evidence="2">
    <name type="scientific">marine metagenome</name>
    <dbReference type="NCBI Taxonomy" id="408172"/>
    <lineage>
        <taxon>unclassified sequences</taxon>
        <taxon>metagenomes</taxon>
        <taxon>ecological metagenomes</taxon>
    </lineage>
</organism>
<evidence type="ECO:0000259" key="1">
    <source>
        <dbReference type="Pfam" id="PF00144"/>
    </source>
</evidence>
<feature type="non-terminal residue" evidence="2">
    <location>
        <position position="1"/>
    </location>
</feature>
<protein>
    <recommendedName>
        <fullName evidence="1">Beta-lactamase-related domain-containing protein</fullName>
    </recommendedName>
</protein>
<dbReference type="InterPro" id="IPR012338">
    <property type="entry name" value="Beta-lactam/transpept-like"/>
</dbReference>
<evidence type="ECO:0000313" key="2">
    <source>
        <dbReference type="EMBL" id="SVD84877.1"/>
    </source>
</evidence>
<feature type="non-terminal residue" evidence="2">
    <location>
        <position position="262"/>
    </location>
</feature>
<feature type="domain" description="Beta-lactamase-related" evidence="1">
    <location>
        <begin position="8"/>
        <end position="257"/>
    </location>
</feature>